<organism evidence="3 4">
    <name type="scientific">Actinocorallia herbida</name>
    <dbReference type="NCBI Taxonomy" id="58109"/>
    <lineage>
        <taxon>Bacteria</taxon>
        <taxon>Bacillati</taxon>
        <taxon>Actinomycetota</taxon>
        <taxon>Actinomycetes</taxon>
        <taxon>Streptosporangiales</taxon>
        <taxon>Thermomonosporaceae</taxon>
        <taxon>Actinocorallia</taxon>
    </lineage>
</organism>
<name>A0A3N1D395_9ACTN</name>
<evidence type="ECO:0000313" key="3">
    <source>
        <dbReference type="EMBL" id="ROO88013.1"/>
    </source>
</evidence>
<dbReference type="InterPro" id="IPR029045">
    <property type="entry name" value="ClpP/crotonase-like_dom_sf"/>
</dbReference>
<reference evidence="3 4" key="1">
    <citation type="submission" date="2018-11" db="EMBL/GenBank/DDBJ databases">
        <title>Sequencing the genomes of 1000 actinobacteria strains.</title>
        <authorList>
            <person name="Klenk H.-P."/>
        </authorList>
    </citation>
    <scope>NUCLEOTIDE SEQUENCE [LARGE SCALE GENOMIC DNA]</scope>
    <source>
        <strain evidence="3 4">DSM 44254</strain>
    </source>
</reference>
<dbReference type="PANTHER" id="PTHR11941:SF54">
    <property type="entry name" value="ENOYL-COA HYDRATASE, MITOCHONDRIAL"/>
    <property type="match status" value="1"/>
</dbReference>
<keyword evidence="4" id="KW-1185">Reference proteome</keyword>
<evidence type="ECO:0000256" key="1">
    <source>
        <dbReference type="ARBA" id="ARBA00005254"/>
    </source>
</evidence>
<dbReference type="InterPro" id="IPR001753">
    <property type="entry name" value="Enoyl-CoA_hydra/iso"/>
</dbReference>
<accession>A0A3N1D395</accession>
<dbReference type="RefSeq" id="WP_211359949.1">
    <property type="nucleotide sequence ID" value="NZ_RJKE01000001.1"/>
</dbReference>
<evidence type="ECO:0000313" key="4">
    <source>
        <dbReference type="Proteomes" id="UP000272400"/>
    </source>
</evidence>
<dbReference type="CDD" id="cd06558">
    <property type="entry name" value="crotonase-like"/>
    <property type="match status" value="1"/>
</dbReference>
<dbReference type="AlphaFoldDB" id="A0A3N1D395"/>
<dbReference type="InterPro" id="IPR018376">
    <property type="entry name" value="Enoyl-CoA_hyd/isom_CS"/>
</dbReference>
<dbReference type="PROSITE" id="PS00166">
    <property type="entry name" value="ENOYL_COA_HYDRATASE"/>
    <property type="match status" value="1"/>
</dbReference>
<dbReference type="Proteomes" id="UP000272400">
    <property type="component" value="Unassembled WGS sequence"/>
</dbReference>
<dbReference type="PANTHER" id="PTHR11941">
    <property type="entry name" value="ENOYL-COA HYDRATASE-RELATED"/>
    <property type="match status" value="1"/>
</dbReference>
<comment type="caution">
    <text evidence="3">The sequence shown here is derived from an EMBL/GenBank/DDBJ whole genome shotgun (WGS) entry which is preliminary data.</text>
</comment>
<sequence>MAEQTVRLEARDNGVRLLTLDDPSRHNAISLRMRDELLAAADAVRSDPDARALVVTGAGRSFCSGADLAELLGGSPPVGVLRDRLSGVYQGFLTLRDLEIPTIAAVRGHAVGAGLNLAMCCDLRVAAPDTRFSATFSRIGLHPGGGATYFLVRALGRERALALLLSGGTVTGEEAVRQGLALAVHEDPLAEALAMADRFAALPTALARDIKRAVALTDHGLEATLSFESWAQASTGTLPEVLTAATRRR</sequence>
<gene>
    <name evidence="3" type="ORF">EDD29_5666</name>
</gene>
<dbReference type="GO" id="GO:0003824">
    <property type="term" value="F:catalytic activity"/>
    <property type="evidence" value="ECO:0007669"/>
    <property type="project" value="InterPro"/>
</dbReference>
<dbReference type="Gene3D" id="3.90.226.10">
    <property type="entry name" value="2-enoyl-CoA Hydratase, Chain A, domain 1"/>
    <property type="match status" value="1"/>
</dbReference>
<dbReference type="Pfam" id="PF00378">
    <property type="entry name" value="ECH_1"/>
    <property type="match status" value="1"/>
</dbReference>
<dbReference type="SUPFAM" id="SSF52096">
    <property type="entry name" value="ClpP/crotonase"/>
    <property type="match status" value="1"/>
</dbReference>
<evidence type="ECO:0000256" key="2">
    <source>
        <dbReference type="RuleBase" id="RU003707"/>
    </source>
</evidence>
<protein>
    <submittedName>
        <fullName evidence="3">Enoyl-CoA hydratase</fullName>
    </submittedName>
</protein>
<proteinExistence type="inferred from homology"/>
<comment type="similarity">
    <text evidence="1 2">Belongs to the enoyl-CoA hydratase/isomerase family.</text>
</comment>
<dbReference type="GO" id="GO:0006635">
    <property type="term" value="P:fatty acid beta-oxidation"/>
    <property type="evidence" value="ECO:0007669"/>
    <property type="project" value="TreeGrafter"/>
</dbReference>
<dbReference type="EMBL" id="RJKE01000001">
    <property type="protein sequence ID" value="ROO88013.1"/>
    <property type="molecule type" value="Genomic_DNA"/>
</dbReference>